<protein>
    <recommendedName>
        <fullName evidence="5">WD40 repeat domain-containing protein</fullName>
    </recommendedName>
</protein>
<sequence>MATLNPETLKVVKEFSRREVVFAVERIPDTRRLVFGGSDFKVHDIDLAADKPEARELGSHESYVTGLALAGVMAVSGSYDGRLIWWDLDARAKVRTVDAHSKWIRGVAATRDGKRVASVADDMVCRIWDAETGSKLHELRGHAETTPHHFPSMLFACAFSPDGRQVATGDKVGRVVVWDVESGQSTATLEAPGMYTWDPVQRRHSIGGIRSLAFSPDGTRLAVGGIGKISNIDHLDGKARVEVFDWRKGERTHEFVDDKVKGLVERLEFHPAGDWLIAAGGDNAGFLMFLDLKTKAVLTQEKAPMHVHDTSFDESSGTLVAAGHNKIALFEMKG</sequence>
<feature type="repeat" description="WD" evidence="3">
    <location>
        <begin position="158"/>
        <end position="188"/>
    </location>
</feature>
<dbReference type="GO" id="GO:0000027">
    <property type="term" value="P:ribosomal large subunit assembly"/>
    <property type="evidence" value="ECO:0007669"/>
    <property type="project" value="TreeGrafter"/>
</dbReference>
<gene>
    <name evidence="4" type="ORF">V5E97_23645</name>
</gene>
<reference evidence="4" key="1">
    <citation type="submission" date="2024-05" db="EMBL/GenBank/DDBJ databases">
        <title>Planctomycetes of the genus Singulisphaera possess chitinolytic capabilities.</title>
        <authorList>
            <person name="Ivanova A."/>
        </authorList>
    </citation>
    <scope>NUCLEOTIDE SEQUENCE</scope>
    <source>
        <strain evidence="4">Ch08T</strain>
    </source>
</reference>
<dbReference type="SMART" id="SM00320">
    <property type="entry name" value="WD40"/>
    <property type="match status" value="6"/>
</dbReference>
<dbReference type="PANTHER" id="PTHR19848">
    <property type="entry name" value="WD40 REPEAT PROTEIN"/>
    <property type="match status" value="1"/>
</dbReference>
<dbReference type="GO" id="GO:0007219">
    <property type="term" value="P:Notch signaling pathway"/>
    <property type="evidence" value="ECO:0007669"/>
    <property type="project" value="TreeGrafter"/>
</dbReference>
<dbReference type="SUPFAM" id="SSF50998">
    <property type="entry name" value="Quinoprotein alcohol dehydrogenase-like"/>
    <property type="match status" value="1"/>
</dbReference>
<dbReference type="PROSITE" id="PS50082">
    <property type="entry name" value="WD_REPEATS_2"/>
    <property type="match status" value="3"/>
</dbReference>
<dbReference type="InterPro" id="IPR019775">
    <property type="entry name" value="WD40_repeat_CS"/>
</dbReference>
<evidence type="ECO:0000256" key="2">
    <source>
        <dbReference type="ARBA" id="ARBA00022737"/>
    </source>
</evidence>
<dbReference type="PANTHER" id="PTHR19848:SF0">
    <property type="entry name" value="NOTCHLESS PROTEIN HOMOLOG 1"/>
    <property type="match status" value="1"/>
</dbReference>
<evidence type="ECO:0000256" key="3">
    <source>
        <dbReference type="PROSITE-ProRule" id="PRU00221"/>
    </source>
</evidence>
<keyword evidence="1 3" id="KW-0853">WD repeat</keyword>
<dbReference type="InterPro" id="IPR011047">
    <property type="entry name" value="Quinoprotein_ADH-like_sf"/>
</dbReference>
<dbReference type="InterPro" id="IPR015943">
    <property type="entry name" value="WD40/YVTN_repeat-like_dom_sf"/>
</dbReference>
<evidence type="ECO:0008006" key="5">
    <source>
        <dbReference type="Google" id="ProtNLM"/>
    </source>
</evidence>
<dbReference type="InterPro" id="IPR001680">
    <property type="entry name" value="WD40_rpt"/>
</dbReference>
<feature type="repeat" description="WD" evidence="3">
    <location>
        <begin position="97"/>
        <end position="138"/>
    </location>
</feature>
<feature type="repeat" description="WD" evidence="3">
    <location>
        <begin position="57"/>
        <end position="96"/>
    </location>
</feature>
<dbReference type="PROSITE" id="PS50294">
    <property type="entry name" value="WD_REPEATS_REGION"/>
    <property type="match status" value="1"/>
</dbReference>
<organism evidence="4">
    <name type="scientific">Singulisphaera sp. Ch08</name>
    <dbReference type="NCBI Taxonomy" id="3120278"/>
    <lineage>
        <taxon>Bacteria</taxon>
        <taxon>Pseudomonadati</taxon>
        <taxon>Planctomycetota</taxon>
        <taxon>Planctomycetia</taxon>
        <taxon>Isosphaerales</taxon>
        <taxon>Isosphaeraceae</taxon>
        <taxon>Singulisphaera</taxon>
    </lineage>
</organism>
<accession>A0AAU7C7W0</accession>
<dbReference type="EMBL" id="CP155447">
    <property type="protein sequence ID" value="XBH01341.1"/>
    <property type="molecule type" value="Genomic_DNA"/>
</dbReference>
<proteinExistence type="predicted"/>
<dbReference type="PROSITE" id="PS00678">
    <property type="entry name" value="WD_REPEATS_1"/>
    <property type="match status" value="1"/>
</dbReference>
<evidence type="ECO:0000256" key="1">
    <source>
        <dbReference type="ARBA" id="ARBA00022574"/>
    </source>
</evidence>
<name>A0AAU7C7W0_9BACT</name>
<dbReference type="Pfam" id="PF00400">
    <property type="entry name" value="WD40"/>
    <property type="match status" value="4"/>
</dbReference>
<evidence type="ECO:0000313" key="4">
    <source>
        <dbReference type="EMBL" id="XBH01341.1"/>
    </source>
</evidence>
<dbReference type="AlphaFoldDB" id="A0AAU7C7W0"/>
<dbReference type="Gene3D" id="2.130.10.10">
    <property type="entry name" value="YVTN repeat-like/Quinoprotein amine dehydrogenase"/>
    <property type="match status" value="2"/>
</dbReference>
<dbReference type="RefSeq" id="WP_406694040.1">
    <property type="nucleotide sequence ID" value="NZ_CP155447.1"/>
</dbReference>
<keyword evidence="2" id="KW-0677">Repeat</keyword>